<dbReference type="EMBL" id="WAEL01000012">
    <property type="protein sequence ID" value="NID13483.1"/>
    <property type="molecule type" value="Genomic_DNA"/>
</dbReference>
<dbReference type="InterPro" id="IPR008331">
    <property type="entry name" value="Ferritin_DPS_dom"/>
</dbReference>
<name>A0ABX0QRU5_9BACT</name>
<dbReference type="Gene3D" id="1.20.1260.10">
    <property type="match status" value="1"/>
</dbReference>
<evidence type="ECO:0000256" key="1">
    <source>
        <dbReference type="ARBA" id="ARBA00009497"/>
    </source>
</evidence>
<dbReference type="Proteomes" id="UP000606008">
    <property type="component" value="Unassembled WGS sequence"/>
</dbReference>
<reference evidence="5" key="1">
    <citation type="submission" date="2019-09" db="EMBL/GenBank/DDBJ databases">
        <authorList>
            <person name="Jung D.-H."/>
        </authorList>
    </citation>
    <scope>NUCLEOTIDE SEQUENCE [LARGE SCALE GENOMIC DNA]</scope>
    <source>
        <strain evidence="5">JA-25</strain>
    </source>
</reference>
<sequence>MKKDHAAVPVASTRNADELANFNQFEANEWVPFDVANPDQKILVVGILQATLAELVALHLSAKQARWNVQGALFYALHDRMNEYAAEYLNFSDQIAERSLHIGSPVDLRLATVAETANLGELPTGFLAECHLLTSMTERTYIVAVRIRQRIEQLGSVDSTTSQLLDTLSRMLDKQVWQLRSHMR</sequence>
<dbReference type="RefSeq" id="WP_166694006.1">
    <property type="nucleotide sequence ID" value="NZ_WAEL01000012.1"/>
</dbReference>
<organism evidence="4 5">
    <name type="scientific">Fibrivirga algicola</name>
    <dbReference type="NCBI Taxonomy" id="2950420"/>
    <lineage>
        <taxon>Bacteria</taxon>
        <taxon>Pseudomonadati</taxon>
        <taxon>Bacteroidota</taxon>
        <taxon>Cytophagia</taxon>
        <taxon>Cytophagales</taxon>
        <taxon>Spirosomataceae</taxon>
        <taxon>Fibrivirga</taxon>
    </lineage>
</organism>
<keyword evidence="5" id="KW-1185">Reference proteome</keyword>
<gene>
    <name evidence="4" type="ORF">F7231_25170</name>
</gene>
<evidence type="ECO:0000256" key="2">
    <source>
        <dbReference type="RuleBase" id="RU003875"/>
    </source>
</evidence>
<dbReference type="PANTHER" id="PTHR42932">
    <property type="entry name" value="GENERAL STRESS PROTEIN 20U"/>
    <property type="match status" value="1"/>
</dbReference>
<dbReference type="Pfam" id="PF00210">
    <property type="entry name" value="Ferritin"/>
    <property type="match status" value="1"/>
</dbReference>
<dbReference type="PRINTS" id="PR01346">
    <property type="entry name" value="HELNAPAPROT"/>
</dbReference>
<reference evidence="5" key="2">
    <citation type="submission" date="2023-07" db="EMBL/GenBank/DDBJ databases">
        <authorList>
            <person name="Jung D.-H."/>
        </authorList>
    </citation>
    <scope>NUCLEOTIDE SEQUENCE [LARGE SCALE GENOMIC DNA]</scope>
    <source>
        <strain evidence="5">JA-25</strain>
    </source>
</reference>
<dbReference type="InterPro" id="IPR012347">
    <property type="entry name" value="Ferritin-like"/>
</dbReference>
<evidence type="ECO:0000313" key="5">
    <source>
        <dbReference type="Proteomes" id="UP000606008"/>
    </source>
</evidence>
<proteinExistence type="inferred from homology"/>
<dbReference type="SUPFAM" id="SSF47240">
    <property type="entry name" value="Ferritin-like"/>
    <property type="match status" value="1"/>
</dbReference>
<comment type="caution">
    <text evidence="4">The sequence shown here is derived from an EMBL/GenBank/DDBJ whole genome shotgun (WGS) entry which is preliminary data.</text>
</comment>
<protein>
    <submittedName>
        <fullName evidence="4">DNA starvation/stationary phase protection protein</fullName>
    </submittedName>
</protein>
<dbReference type="InterPro" id="IPR009078">
    <property type="entry name" value="Ferritin-like_SF"/>
</dbReference>
<feature type="domain" description="Ferritin/DPS" evidence="3">
    <location>
        <begin position="47"/>
        <end position="183"/>
    </location>
</feature>
<dbReference type="InterPro" id="IPR002177">
    <property type="entry name" value="DPS_DNA-bd"/>
</dbReference>
<accession>A0ABX0QRU5</accession>
<evidence type="ECO:0000259" key="3">
    <source>
        <dbReference type="Pfam" id="PF00210"/>
    </source>
</evidence>
<dbReference type="PANTHER" id="PTHR42932:SF3">
    <property type="entry name" value="DNA PROTECTION DURING STARVATION PROTEIN"/>
    <property type="match status" value="1"/>
</dbReference>
<comment type="similarity">
    <text evidence="1 2">Belongs to the Dps family.</text>
</comment>
<evidence type="ECO:0000313" key="4">
    <source>
        <dbReference type="EMBL" id="NID13483.1"/>
    </source>
</evidence>